<dbReference type="InterPro" id="IPR029064">
    <property type="entry name" value="Ribosomal_eL30-like_sf"/>
</dbReference>
<evidence type="ECO:0000313" key="6">
    <source>
        <dbReference type="Proteomes" id="UP000590964"/>
    </source>
</evidence>
<feature type="domain" description="Ribosomal protein eL8/eL30/eS12/Gadd45" evidence="4">
    <location>
        <begin position="7"/>
        <end position="98"/>
    </location>
</feature>
<keyword evidence="3" id="KW-0687">Ribonucleoprotein</keyword>
<dbReference type="Proteomes" id="UP000590964">
    <property type="component" value="Unassembled WGS sequence"/>
</dbReference>
<dbReference type="Pfam" id="PF01248">
    <property type="entry name" value="Ribosomal_L7Ae"/>
    <property type="match status" value="1"/>
</dbReference>
<dbReference type="Gene3D" id="3.30.1330.30">
    <property type="match status" value="1"/>
</dbReference>
<dbReference type="InterPro" id="IPR039109">
    <property type="entry name" value="Ribosomal_eL30-like"/>
</dbReference>
<dbReference type="GO" id="GO:0003723">
    <property type="term" value="F:RNA binding"/>
    <property type="evidence" value="ECO:0007669"/>
    <property type="project" value="InterPro"/>
</dbReference>
<evidence type="ECO:0000259" key="4">
    <source>
        <dbReference type="Pfam" id="PF01248"/>
    </source>
</evidence>
<keyword evidence="2 5" id="KW-0689">Ribosomal protein</keyword>
<dbReference type="PANTHER" id="PTHR11449">
    <property type="entry name" value="RIBOSOMAL PROTEIN L30"/>
    <property type="match status" value="1"/>
</dbReference>
<gene>
    <name evidence="5" type="ORF">HA222_03310</name>
</gene>
<dbReference type="InterPro" id="IPR022991">
    <property type="entry name" value="Ribosomal_eL30_CS"/>
</dbReference>
<evidence type="ECO:0000256" key="1">
    <source>
        <dbReference type="ARBA" id="ARBA00007326"/>
    </source>
</evidence>
<accession>A0A7J4K0I1</accession>
<dbReference type="EMBL" id="DUFW01000054">
    <property type="protein sequence ID" value="HIH21657.1"/>
    <property type="molecule type" value="Genomic_DNA"/>
</dbReference>
<sequence>MADIGEISREIRRAVDTGTVFFGSKQAEKSLLSGSTELIIFSNNAPKTTKERIQEYAILAKVQCFKFEGNGLELGAACGKPFVVSVLSIKDAGKSKVATAFQELEPTVKKKEARKKAGVGKKKR</sequence>
<dbReference type="InterPro" id="IPR004038">
    <property type="entry name" value="Ribosomal_eL8/eL30/eS12/Gad45"/>
</dbReference>
<organism evidence="5 6">
    <name type="scientific">Candidatus Iainarchaeum sp</name>
    <dbReference type="NCBI Taxonomy" id="3101447"/>
    <lineage>
        <taxon>Archaea</taxon>
        <taxon>Candidatus Iainarchaeota</taxon>
        <taxon>Candidatus Iainarchaeia</taxon>
        <taxon>Candidatus Iainarchaeales</taxon>
        <taxon>Candidatus Iainarchaeaceae</taxon>
        <taxon>Candidatus Iainarchaeum</taxon>
    </lineage>
</organism>
<dbReference type="AlphaFoldDB" id="A0A7J4K0I1"/>
<dbReference type="GO" id="GO:1990904">
    <property type="term" value="C:ribonucleoprotein complex"/>
    <property type="evidence" value="ECO:0007669"/>
    <property type="project" value="UniProtKB-KW"/>
</dbReference>
<evidence type="ECO:0000313" key="5">
    <source>
        <dbReference type="EMBL" id="HIH21657.1"/>
    </source>
</evidence>
<proteinExistence type="inferred from homology"/>
<dbReference type="SUPFAM" id="SSF55315">
    <property type="entry name" value="L30e-like"/>
    <property type="match status" value="1"/>
</dbReference>
<dbReference type="NCBIfam" id="NF002172">
    <property type="entry name" value="PRK01018.1"/>
    <property type="match status" value="1"/>
</dbReference>
<evidence type="ECO:0000256" key="3">
    <source>
        <dbReference type="ARBA" id="ARBA00023274"/>
    </source>
</evidence>
<reference evidence="6" key="1">
    <citation type="journal article" date="2020" name="bioRxiv">
        <title>A rank-normalized archaeal taxonomy based on genome phylogeny resolves widespread incomplete and uneven classifications.</title>
        <authorList>
            <person name="Rinke C."/>
            <person name="Chuvochina M."/>
            <person name="Mussig A.J."/>
            <person name="Chaumeil P.-A."/>
            <person name="Waite D.W."/>
            <person name="Whitman W.B."/>
            <person name="Parks D.H."/>
            <person name="Hugenholtz P."/>
        </authorList>
    </citation>
    <scope>NUCLEOTIDE SEQUENCE [LARGE SCALE GENOMIC DNA]</scope>
</reference>
<protein>
    <submittedName>
        <fullName evidence="5">50S ribosomal protein L30e</fullName>
    </submittedName>
</protein>
<comment type="similarity">
    <text evidence="1">Belongs to the eukaryotic ribosomal protein eL30 family.</text>
</comment>
<dbReference type="GO" id="GO:0005840">
    <property type="term" value="C:ribosome"/>
    <property type="evidence" value="ECO:0007669"/>
    <property type="project" value="UniProtKB-KW"/>
</dbReference>
<dbReference type="PROSITE" id="PS00993">
    <property type="entry name" value="RIBOSOMAL_L30E_2"/>
    <property type="match status" value="1"/>
</dbReference>
<comment type="caution">
    <text evidence="5">The sequence shown here is derived from an EMBL/GenBank/DDBJ whole genome shotgun (WGS) entry which is preliminary data.</text>
</comment>
<name>A0A7J4K0I1_9ARCH</name>
<evidence type="ECO:0000256" key="2">
    <source>
        <dbReference type="ARBA" id="ARBA00022980"/>
    </source>
</evidence>